<dbReference type="OrthoDB" id="6192037at2"/>
<dbReference type="InterPro" id="IPR050505">
    <property type="entry name" value="WDR55/POC1"/>
</dbReference>
<sequence>MIRVPMLLFWSIFVLTGLLTACQPPATKVQVITTDASYSASLSNDASIALVSTAHNGVQVWDITTSTLSYQWLQGQQKNTSNVIETAISANNLYAATISSHSLAIWRLTDGSSVGWWSLPSYAQSVAIANTGQTLVGLVDGSVMSLSPEKARLIQFLGHQEKVNSVSISADGNKALSGGNDGKVLLWQAQTGQPIQQWQLTSRITKVVINDSGTLSFASDITGNATLWQSGTGKPISHLDINRRQMTFSTARFVNHDQQLLTGTPSREIFLWQINSGKRLSRWQVQLSKNTQNKGAVVYSAAMIAPGSIVSISSQGLVEYWQH</sequence>
<reference evidence="8" key="2">
    <citation type="submission" date="2018-11" db="EMBL/GenBank/DDBJ databases">
        <title>Shewanella sp. R106.</title>
        <authorList>
            <person name="Hwang Y.J."/>
            <person name="Hwang C.Y."/>
        </authorList>
    </citation>
    <scope>NUCLEOTIDE SEQUENCE [LARGE SCALE GENOMIC DNA]</scope>
    <source>
        <strain evidence="8">R106</strain>
    </source>
</reference>
<evidence type="ECO:0000256" key="3">
    <source>
        <dbReference type="PROSITE-ProRule" id="PRU00221"/>
    </source>
</evidence>
<keyword evidence="7" id="KW-1185">Reference proteome</keyword>
<name>A0A3N4E4R7_9GAMM</name>
<dbReference type="Pfam" id="PF00400">
    <property type="entry name" value="WD40"/>
    <property type="match status" value="1"/>
</dbReference>
<organism evidence="6 8">
    <name type="scientific">Shewanella psychromarinicola</name>
    <dbReference type="NCBI Taxonomy" id="2487742"/>
    <lineage>
        <taxon>Bacteria</taxon>
        <taxon>Pseudomonadati</taxon>
        <taxon>Pseudomonadota</taxon>
        <taxon>Gammaproteobacteria</taxon>
        <taxon>Alteromonadales</taxon>
        <taxon>Shewanellaceae</taxon>
        <taxon>Shewanella</taxon>
    </lineage>
</organism>
<dbReference type="EMBL" id="CP034073">
    <property type="protein sequence ID" value="AZG34990.1"/>
    <property type="molecule type" value="Genomic_DNA"/>
</dbReference>
<evidence type="ECO:0000313" key="8">
    <source>
        <dbReference type="Proteomes" id="UP000278855"/>
    </source>
</evidence>
<dbReference type="Gene3D" id="2.130.10.10">
    <property type="entry name" value="YVTN repeat-like/Quinoprotein amine dehydrogenase"/>
    <property type="match status" value="2"/>
</dbReference>
<dbReference type="PROSITE" id="PS50082">
    <property type="entry name" value="WD_REPEATS_2"/>
    <property type="match status" value="1"/>
</dbReference>
<keyword evidence="1 3" id="KW-0853">WD repeat</keyword>
<dbReference type="PROSITE" id="PS50294">
    <property type="entry name" value="WD_REPEATS_REGION"/>
    <property type="match status" value="1"/>
</dbReference>
<keyword evidence="4" id="KW-0732">Signal</keyword>
<feature type="chain" id="PRO_5018267084" evidence="4">
    <location>
        <begin position="22"/>
        <end position="323"/>
    </location>
</feature>
<dbReference type="KEGG" id="spsr:EGC80_08660"/>
<evidence type="ECO:0000256" key="2">
    <source>
        <dbReference type="ARBA" id="ARBA00022737"/>
    </source>
</evidence>
<evidence type="ECO:0000313" key="7">
    <source>
        <dbReference type="Proteomes" id="UP000273778"/>
    </source>
</evidence>
<dbReference type="RefSeq" id="WP_124012419.1">
    <property type="nucleotide sequence ID" value="NZ_CP034073.1"/>
</dbReference>
<feature type="repeat" description="WD" evidence="3">
    <location>
        <begin position="156"/>
        <end position="197"/>
    </location>
</feature>
<reference evidence="5 7" key="1">
    <citation type="submission" date="2018-11" db="EMBL/GenBank/DDBJ databases">
        <title>Shewanella sp. M2.</title>
        <authorList>
            <person name="Hwang Y.J."/>
            <person name="Hwang C.Y."/>
        </authorList>
    </citation>
    <scope>NUCLEOTIDE SEQUENCE [LARGE SCALE GENOMIC DNA]</scope>
    <source>
        <strain evidence="5 7">M2</strain>
    </source>
</reference>
<evidence type="ECO:0000313" key="6">
    <source>
        <dbReference type="EMBL" id="RPA33215.1"/>
    </source>
</evidence>
<evidence type="ECO:0000313" key="5">
    <source>
        <dbReference type="EMBL" id="AZG34990.1"/>
    </source>
</evidence>
<feature type="signal peptide" evidence="4">
    <location>
        <begin position="1"/>
        <end position="21"/>
    </location>
</feature>
<dbReference type="Proteomes" id="UP000273778">
    <property type="component" value="Chromosome"/>
</dbReference>
<dbReference type="InterPro" id="IPR001680">
    <property type="entry name" value="WD40_rpt"/>
</dbReference>
<evidence type="ECO:0000256" key="1">
    <source>
        <dbReference type="ARBA" id="ARBA00022574"/>
    </source>
</evidence>
<gene>
    <name evidence="6" type="ORF">EGC77_07685</name>
    <name evidence="5" type="ORF">EGC80_08660</name>
</gene>
<proteinExistence type="predicted"/>
<reference evidence="6" key="3">
    <citation type="submission" date="2018-11" db="EMBL/GenBank/DDBJ databases">
        <authorList>
            <person name="Hwang Y.J."/>
            <person name="Hwang C.Y."/>
        </authorList>
    </citation>
    <scope>NUCLEOTIDE SEQUENCE</scope>
    <source>
        <strain evidence="6">R106</strain>
    </source>
</reference>
<dbReference type="Proteomes" id="UP000278855">
    <property type="component" value="Unassembled WGS sequence"/>
</dbReference>
<dbReference type="PANTHER" id="PTHR44019">
    <property type="entry name" value="WD REPEAT-CONTAINING PROTEIN 55"/>
    <property type="match status" value="1"/>
</dbReference>
<dbReference type="PANTHER" id="PTHR44019:SF8">
    <property type="entry name" value="POC1 CENTRIOLAR PROTEIN HOMOLOG"/>
    <property type="match status" value="1"/>
</dbReference>
<dbReference type="AlphaFoldDB" id="A0A3N4E4R7"/>
<accession>A0A3N4E4R7</accession>
<protein>
    <submittedName>
        <fullName evidence="6">Uncharacterized protein</fullName>
    </submittedName>
</protein>
<dbReference type="EMBL" id="RKKB01000002">
    <property type="protein sequence ID" value="RPA33215.1"/>
    <property type="molecule type" value="Genomic_DNA"/>
</dbReference>
<dbReference type="InterPro" id="IPR015943">
    <property type="entry name" value="WD40/YVTN_repeat-like_dom_sf"/>
</dbReference>
<dbReference type="SMART" id="SM00320">
    <property type="entry name" value="WD40"/>
    <property type="match status" value="4"/>
</dbReference>
<keyword evidence="2" id="KW-0677">Repeat</keyword>
<dbReference type="PROSITE" id="PS51257">
    <property type="entry name" value="PROKAR_LIPOPROTEIN"/>
    <property type="match status" value="1"/>
</dbReference>
<dbReference type="SUPFAM" id="SSF50998">
    <property type="entry name" value="Quinoprotein alcohol dehydrogenase-like"/>
    <property type="match status" value="1"/>
</dbReference>
<evidence type="ECO:0000256" key="4">
    <source>
        <dbReference type="SAM" id="SignalP"/>
    </source>
</evidence>
<dbReference type="InterPro" id="IPR011047">
    <property type="entry name" value="Quinoprotein_ADH-like_sf"/>
</dbReference>